<protein>
    <submittedName>
        <fullName evidence="10">ECE</fullName>
        <ecNumber evidence="10">3.4.24.71</ecNumber>
    </submittedName>
</protein>
<dbReference type="Gene3D" id="3.40.390.10">
    <property type="entry name" value="Collagenase (Catalytic Domain)"/>
    <property type="match status" value="1"/>
</dbReference>
<evidence type="ECO:0000313" key="11">
    <source>
        <dbReference type="Proteomes" id="UP000507470"/>
    </source>
</evidence>
<evidence type="ECO:0000256" key="1">
    <source>
        <dbReference type="ARBA" id="ARBA00001947"/>
    </source>
</evidence>
<keyword evidence="7" id="KW-1133">Transmembrane helix</keyword>
<evidence type="ECO:0000259" key="8">
    <source>
        <dbReference type="Pfam" id="PF01431"/>
    </source>
</evidence>
<dbReference type="GO" id="GO:0016485">
    <property type="term" value="P:protein processing"/>
    <property type="evidence" value="ECO:0007669"/>
    <property type="project" value="TreeGrafter"/>
</dbReference>
<dbReference type="GO" id="GO:0046872">
    <property type="term" value="F:metal ion binding"/>
    <property type="evidence" value="ECO:0007669"/>
    <property type="project" value="UniProtKB-KW"/>
</dbReference>
<dbReference type="SUPFAM" id="SSF55486">
    <property type="entry name" value="Metalloproteases ('zincins'), catalytic domain"/>
    <property type="match status" value="1"/>
</dbReference>
<evidence type="ECO:0000256" key="2">
    <source>
        <dbReference type="ARBA" id="ARBA00022670"/>
    </source>
</evidence>
<evidence type="ECO:0000256" key="6">
    <source>
        <dbReference type="ARBA" id="ARBA00023049"/>
    </source>
</evidence>
<comment type="cofactor">
    <cofactor evidence="1">
        <name>Zn(2+)</name>
        <dbReference type="ChEBI" id="CHEBI:29105"/>
    </cofactor>
</comment>
<dbReference type="InterPro" id="IPR024079">
    <property type="entry name" value="MetalloPept_cat_dom_sf"/>
</dbReference>
<dbReference type="InterPro" id="IPR008753">
    <property type="entry name" value="Peptidase_M13_N"/>
</dbReference>
<evidence type="ECO:0000256" key="4">
    <source>
        <dbReference type="ARBA" id="ARBA00022801"/>
    </source>
</evidence>
<dbReference type="PANTHER" id="PTHR11733:SF240">
    <property type="entry name" value="GH14155P-RELATED"/>
    <property type="match status" value="1"/>
</dbReference>
<sequence>MTSNGKGEATYLVNEDELAKPNVEEKLRNRTISEGYKYRSLDESVSSSEGSSDGDTVKRKPDVLWSQRYNRLACLLAIAVFVIAFLVGIVIYQHVTKDDKDICTKPECVHSSSYITAQMNLSADPCQDFYQYICGNWEKTVIIPDSRPKYNIFSVVSDQNKVYIRKILQSNSTVVKGQHSETVQKMKTYYKMCLDITKINELGSEPLTQFIKTIGSWTVTDTGFDESKWKLEDVLAKININNFAPLFDVGITIDDKNSSQYVLSFTQPDLTLKSEEEYNSTYSSYEDLRNAMLDFGATLGQYLGGDYNKTRQKMEEIYNLEKQLSEIFVPKEILRQPDLSYHKMTLKELQGIMGSWIDMSEYLQNFLGYKLPEDTDVIVYTPDYLTKLAPIMQKTLPNKQLLANYMVWSAVQYFMGFLPLKYSKAALILDKVESGVKELDPLTQRCVDKTNTVFGFATGALYVEQHFSESSRSEVQDILDRVLTAFYDNMPGVDWMDKETREKAQAKLKYITPMIGYPDWILNVTALDKYYENVTIFEDRFFDTYVLHRKVEVDRVLRKLNTVPDRSEWDMMPYAVNAYYTPQLNKIFFPAGILQRPFYDPDFPLSYSFGSIGAVMGHEMTHGFDDQGRHFDKYGNLQNWWTNRSSQGFIQKSQCMIDQYSQFKYQGYNIKGERTIGENIADNGGIKSGYTAFSRWKPEDTEKFAGLNLTPEQLYFIGFGQIWCSYYTPAHAKTSILTDVHSPAPVRPNGIAVNSPAFSKAFNCPKGSPMNPDHRCEVW</sequence>
<dbReference type="InterPro" id="IPR000718">
    <property type="entry name" value="Peptidase_M13"/>
</dbReference>
<dbReference type="GO" id="GO:0005886">
    <property type="term" value="C:plasma membrane"/>
    <property type="evidence" value="ECO:0007669"/>
    <property type="project" value="TreeGrafter"/>
</dbReference>
<reference evidence="10 11" key="1">
    <citation type="submission" date="2020-06" db="EMBL/GenBank/DDBJ databases">
        <authorList>
            <person name="Li R."/>
            <person name="Bekaert M."/>
        </authorList>
    </citation>
    <scope>NUCLEOTIDE SEQUENCE [LARGE SCALE GENOMIC DNA]</scope>
    <source>
        <strain evidence="11">wild</strain>
    </source>
</reference>
<dbReference type="InterPro" id="IPR042089">
    <property type="entry name" value="Peptidase_M13_dom_2"/>
</dbReference>
<keyword evidence="2" id="KW-0645">Protease</keyword>
<dbReference type="Gene3D" id="1.10.1380.10">
    <property type="entry name" value="Neutral endopeptidase , domain2"/>
    <property type="match status" value="1"/>
</dbReference>
<dbReference type="Pfam" id="PF01431">
    <property type="entry name" value="Peptidase_M13"/>
    <property type="match status" value="1"/>
</dbReference>
<proteinExistence type="predicted"/>
<keyword evidence="7" id="KW-0472">Membrane</keyword>
<organism evidence="10 11">
    <name type="scientific">Mytilus coruscus</name>
    <name type="common">Sea mussel</name>
    <dbReference type="NCBI Taxonomy" id="42192"/>
    <lineage>
        <taxon>Eukaryota</taxon>
        <taxon>Metazoa</taxon>
        <taxon>Spiralia</taxon>
        <taxon>Lophotrochozoa</taxon>
        <taxon>Mollusca</taxon>
        <taxon>Bivalvia</taxon>
        <taxon>Autobranchia</taxon>
        <taxon>Pteriomorphia</taxon>
        <taxon>Mytilida</taxon>
        <taxon>Mytiloidea</taxon>
        <taxon>Mytilidae</taxon>
        <taxon>Mytilinae</taxon>
        <taxon>Mytilus</taxon>
    </lineage>
</organism>
<dbReference type="PRINTS" id="PR00786">
    <property type="entry name" value="NEPRILYSIN"/>
</dbReference>
<name>A0A6J8A000_MYTCO</name>
<keyword evidence="3" id="KW-0479">Metal-binding</keyword>
<evidence type="ECO:0000256" key="7">
    <source>
        <dbReference type="SAM" id="Phobius"/>
    </source>
</evidence>
<keyword evidence="4 10" id="KW-0378">Hydrolase</keyword>
<accession>A0A6J8A000</accession>
<dbReference type="Pfam" id="PF05649">
    <property type="entry name" value="Peptidase_M13_N"/>
    <property type="match status" value="1"/>
</dbReference>
<dbReference type="InterPro" id="IPR018497">
    <property type="entry name" value="Peptidase_M13_C"/>
</dbReference>
<evidence type="ECO:0000256" key="3">
    <source>
        <dbReference type="ARBA" id="ARBA00022723"/>
    </source>
</evidence>
<dbReference type="CDD" id="cd08662">
    <property type="entry name" value="M13"/>
    <property type="match status" value="1"/>
</dbReference>
<dbReference type="EMBL" id="CACVKT020000425">
    <property type="protein sequence ID" value="CAC5359080.1"/>
    <property type="molecule type" value="Genomic_DNA"/>
</dbReference>
<dbReference type="Proteomes" id="UP000507470">
    <property type="component" value="Unassembled WGS sequence"/>
</dbReference>
<dbReference type="PANTHER" id="PTHR11733">
    <property type="entry name" value="ZINC METALLOPROTEASE FAMILY M13 NEPRILYSIN-RELATED"/>
    <property type="match status" value="1"/>
</dbReference>
<dbReference type="OrthoDB" id="6475849at2759"/>
<keyword evidence="7" id="KW-0812">Transmembrane</keyword>
<feature type="transmembrane region" description="Helical" evidence="7">
    <location>
        <begin position="69"/>
        <end position="92"/>
    </location>
</feature>
<dbReference type="AlphaFoldDB" id="A0A6J8A000"/>
<dbReference type="PROSITE" id="PS51885">
    <property type="entry name" value="NEPRILYSIN"/>
    <property type="match status" value="1"/>
</dbReference>
<feature type="domain" description="Peptidase M13 C-terminal" evidence="8">
    <location>
        <begin position="577"/>
        <end position="778"/>
    </location>
</feature>
<keyword evidence="6" id="KW-0482">Metalloprotease</keyword>
<evidence type="ECO:0000313" key="10">
    <source>
        <dbReference type="EMBL" id="CAC5359080.1"/>
    </source>
</evidence>
<feature type="domain" description="Peptidase M13 N-terminal" evidence="9">
    <location>
        <begin position="125"/>
        <end position="518"/>
    </location>
</feature>
<dbReference type="GO" id="GO:0004222">
    <property type="term" value="F:metalloendopeptidase activity"/>
    <property type="evidence" value="ECO:0007669"/>
    <property type="project" value="UniProtKB-EC"/>
</dbReference>
<gene>
    <name evidence="10" type="ORF">MCOR_2097</name>
</gene>
<evidence type="ECO:0000256" key="5">
    <source>
        <dbReference type="ARBA" id="ARBA00022833"/>
    </source>
</evidence>
<keyword evidence="5" id="KW-0862">Zinc</keyword>
<dbReference type="EC" id="3.4.24.71" evidence="10"/>
<evidence type="ECO:0000259" key="9">
    <source>
        <dbReference type="Pfam" id="PF05649"/>
    </source>
</evidence>
<keyword evidence="11" id="KW-1185">Reference proteome</keyword>